<keyword evidence="1" id="KW-0472">Membrane</keyword>
<evidence type="ECO:0000313" key="3">
    <source>
        <dbReference type="Proteomes" id="UP000274346"/>
    </source>
</evidence>
<dbReference type="EC" id="2.7.-.-" evidence="2"/>
<keyword evidence="1" id="KW-0812">Transmembrane</keyword>
<accession>A0A3P8M290</accession>
<keyword evidence="2" id="KW-0808">Transferase</keyword>
<dbReference type="KEGG" id="rtg:NCTC13098_05177"/>
<dbReference type="Proteomes" id="UP000274346">
    <property type="component" value="Chromosome"/>
</dbReference>
<proteinExistence type="predicted"/>
<dbReference type="GO" id="GO:0016740">
    <property type="term" value="F:transferase activity"/>
    <property type="evidence" value="ECO:0007669"/>
    <property type="project" value="UniProtKB-KW"/>
</dbReference>
<keyword evidence="1" id="KW-1133">Transmembrane helix</keyword>
<gene>
    <name evidence="2" type="primary">ybiP_1</name>
    <name evidence="2" type="ORF">NCTC13098_05177</name>
</gene>
<feature type="transmembrane region" description="Helical" evidence="1">
    <location>
        <begin position="6"/>
        <end position="25"/>
    </location>
</feature>
<sequence>MATILVLLYGRLPLHACYICLLAQLFRARRRWWSAGYSLLAALYYPFGQAYGAPNFNTLLALHATNVEESTEILTIFPWYSYLLAVVLFFALGVIAVRRQAGTKASAGAKWRAWACCFSVGIFFLQPVQKSGLGRRLQGD</sequence>
<feature type="transmembrane region" description="Helical" evidence="1">
    <location>
        <begin position="79"/>
        <end position="97"/>
    </location>
</feature>
<feature type="transmembrane region" description="Helical" evidence="1">
    <location>
        <begin position="32"/>
        <end position="52"/>
    </location>
</feature>
<reference evidence="2 3" key="1">
    <citation type="submission" date="2018-12" db="EMBL/GenBank/DDBJ databases">
        <authorList>
            <consortium name="Pathogen Informatics"/>
        </authorList>
    </citation>
    <scope>NUCLEOTIDE SEQUENCE [LARGE SCALE GENOMIC DNA]</scope>
    <source>
        <strain evidence="2 3">NCTC13098</strain>
    </source>
</reference>
<dbReference type="AlphaFoldDB" id="A0A3P8M290"/>
<protein>
    <submittedName>
        <fullName evidence="2">Phosphoethanolamine transferase ybiP</fullName>
        <ecNumber evidence="2">2.7.-.-</ecNumber>
    </submittedName>
</protein>
<name>A0A3P8M290_RAOTE</name>
<evidence type="ECO:0000313" key="2">
    <source>
        <dbReference type="EMBL" id="VDR28790.1"/>
    </source>
</evidence>
<evidence type="ECO:0000256" key="1">
    <source>
        <dbReference type="SAM" id="Phobius"/>
    </source>
</evidence>
<organism evidence="2 3">
    <name type="scientific">Raoultella terrigena</name>
    <name type="common">Klebsiella terrigena</name>
    <dbReference type="NCBI Taxonomy" id="577"/>
    <lineage>
        <taxon>Bacteria</taxon>
        <taxon>Pseudomonadati</taxon>
        <taxon>Pseudomonadota</taxon>
        <taxon>Gammaproteobacteria</taxon>
        <taxon>Enterobacterales</taxon>
        <taxon>Enterobacteriaceae</taxon>
        <taxon>Klebsiella/Raoultella group</taxon>
        <taxon>Raoultella</taxon>
    </lineage>
</organism>
<dbReference type="EMBL" id="LR131271">
    <property type="protein sequence ID" value="VDR28790.1"/>
    <property type="molecule type" value="Genomic_DNA"/>
</dbReference>